<comment type="caution">
    <text evidence="2">The sequence shown here is derived from an EMBL/GenBank/DDBJ whole genome shotgun (WGS) entry which is preliminary data.</text>
</comment>
<name>A0AAE3KGR1_9PSEU</name>
<dbReference type="Proteomes" id="UP001206128">
    <property type="component" value="Unassembled WGS sequence"/>
</dbReference>
<dbReference type="EMBL" id="JAMTCK010000007">
    <property type="protein sequence ID" value="MCP2166475.1"/>
    <property type="molecule type" value="Genomic_DNA"/>
</dbReference>
<gene>
    <name evidence="2" type="ORF">LX83_003343</name>
</gene>
<evidence type="ECO:0000256" key="1">
    <source>
        <dbReference type="SAM" id="MobiDB-lite"/>
    </source>
</evidence>
<feature type="compositionally biased region" description="Gly residues" evidence="1">
    <location>
        <begin position="67"/>
        <end position="87"/>
    </location>
</feature>
<organism evidence="2 3">
    <name type="scientific">Goodfellowiella coeruleoviolacea</name>
    <dbReference type="NCBI Taxonomy" id="334858"/>
    <lineage>
        <taxon>Bacteria</taxon>
        <taxon>Bacillati</taxon>
        <taxon>Actinomycetota</taxon>
        <taxon>Actinomycetes</taxon>
        <taxon>Pseudonocardiales</taxon>
        <taxon>Pseudonocardiaceae</taxon>
        <taxon>Goodfellowiella</taxon>
    </lineage>
</organism>
<protein>
    <submittedName>
        <fullName evidence="2">Uncharacterized protein</fullName>
    </submittedName>
</protein>
<proteinExistence type="predicted"/>
<evidence type="ECO:0000313" key="3">
    <source>
        <dbReference type="Proteomes" id="UP001206128"/>
    </source>
</evidence>
<evidence type="ECO:0000313" key="2">
    <source>
        <dbReference type="EMBL" id="MCP2166475.1"/>
    </source>
</evidence>
<accession>A0AAE3KGR1</accession>
<reference evidence="2" key="1">
    <citation type="submission" date="2022-06" db="EMBL/GenBank/DDBJ databases">
        <title>Genomic Encyclopedia of Archaeal and Bacterial Type Strains, Phase II (KMG-II): from individual species to whole genera.</title>
        <authorList>
            <person name="Goeker M."/>
        </authorList>
    </citation>
    <scope>NUCLEOTIDE SEQUENCE</scope>
    <source>
        <strain evidence="2">DSM 43935</strain>
    </source>
</reference>
<feature type="region of interest" description="Disordered" evidence="1">
    <location>
        <begin position="55"/>
        <end position="87"/>
    </location>
</feature>
<sequence>MEPGAYVRTASGRIGVVMPHDPALADRYGVPVRLDNGIWRVIAPADLVVVRPRRHADRAGADTTGAGNTGAGNTGAGSGDGAGPVRG</sequence>
<dbReference type="AlphaFoldDB" id="A0AAE3KGR1"/>
<keyword evidence="3" id="KW-1185">Reference proteome</keyword>